<reference evidence="2 3" key="1">
    <citation type="submission" date="2024-01" db="EMBL/GenBank/DDBJ databases">
        <title>The genomes of 5 underutilized Papilionoideae crops provide insights into root nodulation and disease resistanc.</title>
        <authorList>
            <person name="Jiang F."/>
        </authorList>
    </citation>
    <scope>NUCLEOTIDE SEQUENCE [LARGE SCALE GENOMIC DNA]</scope>
    <source>
        <strain evidence="2">LVBAO_FW01</strain>
        <tissue evidence="2">Leaves</tissue>
    </source>
</reference>
<feature type="signal peptide" evidence="1">
    <location>
        <begin position="1"/>
        <end position="15"/>
    </location>
</feature>
<dbReference type="EMBL" id="JAYMYQ010000001">
    <property type="protein sequence ID" value="KAK7360726.1"/>
    <property type="molecule type" value="Genomic_DNA"/>
</dbReference>
<dbReference type="Proteomes" id="UP001367508">
    <property type="component" value="Unassembled WGS sequence"/>
</dbReference>
<proteinExistence type="predicted"/>
<keyword evidence="3" id="KW-1185">Reference proteome</keyword>
<sequence>MLLTVTLFLFSMVIAAVNSVSRVAHGLLVHPIDQYLKLLKSDHIIVKVAINLVLWKKDCGATPCWWERLLASEESSASVASPPIGVSKVYMHNMVMERGLVIGSEKV</sequence>
<name>A0AAN9R6D0_CANGL</name>
<evidence type="ECO:0000256" key="1">
    <source>
        <dbReference type="SAM" id="SignalP"/>
    </source>
</evidence>
<protein>
    <submittedName>
        <fullName evidence="2">Uncharacterized protein</fullName>
    </submittedName>
</protein>
<keyword evidence="1" id="KW-0732">Signal</keyword>
<accession>A0AAN9R6D0</accession>
<feature type="chain" id="PRO_5042821924" evidence="1">
    <location>
        <begin position="16"/>
        <end position="107"/>
    </location>
</feature>
<organism evidence="2 3">
    <name type="scientific">Canavalia gladiata</name>
    <name type="common">Sword bean</name>
    <name type="synonym">Dolichos gladiatus</name>
    <dbReference type="NCBI Taxonomy" id="3824"/>
    <lineage>
        <taxon>Eukaryota</taxon>
        <taxon>Viridiplantae</taxon>
        <taxon>Streptophyta</taxon>
        <taxon>Embryophyta</taxon>
        <taxon>Tracheophyta</taxon>
        <taxon>Spermatophyta</taxon>
        <taxon>Magnoliopsida</taxon>
        <taxon>eudicotyledons</taxon>
        <taxon>Gunneridae</taxon>
        <taxon>Pentapetalae</taxon>
        <taxon>rosids</taxon>
        <taxon>fabids</taxon>
        <taxon>Fabales</taxon>
        <taxon>Fabaceae</taxon>
        <taxon>Papilionoideae</taxon>
        <taxon>50 kb inversion clade</taxon>
        <taxon>NPAAA clade</taxon>
        <taxon>indigoferoid/millettioid clade</taxon>
        <taxon>Phaseoleae</taxon>
        <taxon>Canavalia</taxon>
    </lineage>
</organism>
<dbReference type="AlphaFoldDB" id="A0AAN9R6D0"/>
<evidence type="ECO:0000313" key="2">
    <source>
        <dbReference type="EMBL" id="KAK7360726.1"/>
    </source>
</evidence>
<evidence type="ECO:0000313" key="3">
    <source>
        <dbReference type="Proteomes" id="UP001367508"/>
    </source>
</evidence>
<gene>
    <name evidence="2" type="ORF">VNO77_02735</name>
</gene>
<comment type="caution">
    <text evidence="2">The sequence shown here is derived from an EMBL/GenBank/DDBJ whole genome shotgun (WGS) entry which is preliminary data.</text>
</comment>